<feature type="region of interest" description="Disordered" evidence="1">
    <location>
        <begin position="1"/>
        <end position="20"/>
    </location>
</feature>
<evidence type="ECO:0000313" key="3">
    <source>
        <dbReference type="Proteomes" id="UP000245926"/>
    </source>
</evidence>
<sequence>MVQGETGDRPETEPAGPGNALAIVSPCGSGTHARKPARRPLAGFVAQLIVSEDPRLRPSRAERTRCAAAVYADAARRRA</sequence>
<protein>
    <submittedName>
        <fullName evidence="2">Uncharacterized protein</fullName>
    </submittedName>
</protein>
<accession>A0A2U8W5V9</accession>
<dbReference type="AlphaFoldDB" id="A0A2U8W5V9"/>
<keyword evidence="3" id="KW-1185">Reference proteome</keyword>
<feature type="compositionally biased region" description="Basic and acidic residues" evidence="1">
    <location>
        <begin position="1"/>
        <end position="12"/>
    </location>
</feature>
<reference evidence="3" key="1">
    <citation type="submission" date="2018-05" db="EMBL/GenBank/DDBJ databases">
        <title>Complete Genome Sequence of Methylobacterium sp. 17SD2-17.</title>
        <authorList>
            <person name="Srinivasan S."/>
        </authorList>
    </citation>
    <scope>NUCLEOTIDE SEQUENCE [LARGE SCALE GENOMIC DNA]</scope>
    <source>
        <strain evidence="3">17SD2-17</strain>
    </source>
</reference>
<dbReference type="OrthoDB" id="8004298at2"/>
<dbReference type="KEGG" id="mets:DK389_11445"/>
<gene>
    <name evidence="2" type="ORF">DK389_11445</name>
</gene>
<evidence type="ECO:0000256" key="1">
    <source>
        <dbReference type="SAM" id="MobiDB-lite"/>
    </source>
</evidence>
<organism evidence="2 3">
    <name type="scientific">Methylobacterium durans</name>
    <dbReference type="NCBI Taxonomy" id="2202825"/>
    <lineage>
        <taxon>Bacteria</taxon>
        <taxon>Pseudomonadati</taxon>
        <taxon>Pseudomonadota</taxon>
        <taxon>Alphaproteobacteria</taxon>
        <taxon>Hyphomicrobiales</taxon>
        <taxon>Methylobacteriaceae</taxon>
        <taxon>Methylobacterium</taxon>
    </lineage>
</organism>
<dbReference type="EMBL" id="CP029550">
    <property type="protein sequence ID" value="AWN41028.1"/>
    <property type="molecule type" value="Genomic_DNA"/>
</dbReference>
<proteinExistence type="predicted"/>
<dbReference type="RefSeq" id="WP_109889681.1">
    <property type="nucleotide sequence ID" value="NZ_CP029550.1"/>
</dbReference>
<evidence type="ECO:0000313" key="2">
    <source>
        <dbReference type="EMBL" id="AWN41028.1"/>
    </source>
</evidence>
<dbReference type="Proteomes" id="UP000245926">
    <property type="component" value="Chromosome"/>
</dbReference>
<name>A0A2U8W5V9_9HYPH</name>